<dbReference type="AlphaFoldDB" id="A0A5B7DM25"/>
<dbReference type="EMBL" id="VSRR010001105">
    <property type="protein sequence ID" value="MPC22602.1"/>
    <property type="molecule type" value="Genomic_DNA"/>
</dbReference>
<dbReference type="Proteomes" id="UP000324222">
    <property type="component" value="Unassembled WGS sequence"/>
</dbReference>
<dbReference type="InterPro" id="IPR036397">
    <property type="entry name" value="RNaseH_sf"/>
</dbReference>
<dbReference type="Gene3D" id="3.30.420.10">
    <property type="entry name" value="Ribonuclease H-like superfamily/Ribonuclease H"/>
    <property type="match status" value="1"/>
</dbReference>
<dbReference type="InterPro" id="IPR038717">
    <property type="entry name" value="Tc1-like_DDE_dom"/>
</dbReference>
<dbReference type="OrthoDB" id="6345052at2759"/>
<name>A0A5B7DM25_PORTR</name>
<dbReference type="GO" id="GO:0003676">
    <property type="term" value="F:nucleic acid binding"/>
    <property type="evidence" value="ECO:0007669"/>
    <property type="project" value="InterPro"/>
</dbReference>
<comment type="caution">
    <text evidence="2">The sequence shown here is derived from an EMBL/GenBank/DDBJ whole genome shotgun (WGS) entry which is preliminary data.</text>
</comment>
<sequence>MSGGVRLRDPAKLPHLNGQSEVVSSQYKVSNLFSLSFTMDRVSPTSAPYGHLQAQAKAIIFNVNRYFLEEKANRGPILPPAKAMARTAKAIKISEKTVRRICSVYNQSFNKDLVPLKPTFSSPKKRHRTNTVTDFTDFDKCMLRRTVLEFYEKKEIPTVRMITEELIEKIGYSGCLNSLRKVLPKIGFKYVKIDDQKFLMERNDVVAARAKFFREMRQQKQSGRSFVYLDEVWLNQNCRVQNTSSQEATRVQLPTGKIAQLIILHAGTEDGFVSNGELIFQAKNGKMNAAVFEEWFLKQLLPNIPHNSTIVMDNAPHHSRQMEELPTLSWNKADIKNWLIQKRVAVSDDLSKAELYELTKNFRMTKKSYVVDAIAAESGHVVLRLPLYHYQYNPIETIWTQVKSYIAKTNNLELADLKPLIKEAMSAVTAEDWKQAIKRAEIEQKRDIELDRAVEMYVDSITDISESSVDEDDDDDMSE</sequence>
<keyword evidence="3" id="KW-1185">Reference proteome</keyword>
<dbReference type="PANTHER" id="PTHR33939">
    <property type="entry name" value="PROTEIN CBG22215"/>
    <property type="match status" value="1"/>
</dbReference>
<organism evidence="2 3">
    <name type="scientific">Portunus trituberculatus</name>
    <name type="common">Swimming crab</name>
    <name type="synonym">Neptunus trituberculatus</name>
    <dbReference type="NCBI Taxonomy" id="210409"/>
    <lineage>
        <taxon>Eukaryota</taxon>
        <taxon>Metazoa</taxon>
        <taxon>Ecdysozoa</taxon>
        <taxon>Arthropoda</taxon>
        <taxon>Crustacea</taxon>
        <taxon>Multicrustacea</taxon>
        <taxon>Malacostraca</taxon>
        <taxon>Eumalacostraca</taxon>
        <taxon>Eucarida</taxon>
        <taxon>Decapoda</taxon>
        <taxon>Pleocyemata</taxon>
        <taxon>Brachyura</taxon>
        <taxon>Eubrachyura</taxon>
        <taxon>Portunoidea</taxon>
        <taxon>Portunidae</taxon>
        <taxon>Portuninae</taxon>
        <taxon>Portunus</taxon>
    </lineage>
</organism>
<feature type="domain" description="Tc1-like transposase DDE" evidence="1">
    <location>
        <begin position="227"/>
        <end position="411"/>
    </location>
</feature>
<dbReference type="PANTHER" id="PTHR33939:SF1">
    <property type="entry name" value="DUF4371 DOMAIN-CONTAINING PROTEIN"/>
    <property type="match status" value="1"/>
</dbReference>
<proteinExistence type="predicted"/>
<gene>
    <name evidence="2" type="ORF">E2C01_015619</name>
</gene>
<evidence type="ECO:0000313" key="2">
    <source>
        <dbReference type="EMBL" id="MPC22602.1"/>
    </source>
</evidence>
<dbReference type="Pfam" id="PF13358">
    <property type="entry name" value="DDE_3"/>
    <property type="match status" value="1"/>
</dbReference>
<evidence type="ECO:0000313" key="3">
    <source>
        <dbReference type="Proteomes" id="UP000324222"/>
    </source>
</evidence>
<accession>A0A5B7DM25</accession>
<protein>
    <recommendedName>
        <fullName evidence="1">Tc1-like transposase DDE domain-containing protein</fullName>
    </recommendedName>
</protein>
<reference evidence="2 3" key="1">
    <citation type="submission" date="2019-05" db="EMBL/GenBank/DDBJ databases">
        <title>Another draft genome of Portunus trituberculatus and its Hox gene families provides insights of decapod evolution.</title>
        <authorList>
            <person name="Jeong J.-H."/>
            <person name="Song I."/>
            <person name="Kim S."/>
            <person name="Choi T."/>
            <person name="Kim D."/>
            <person name="Ryu S."/>
            <person name="Kim W."/>
        </authorList>
    </citation>
    <scope>NUCLEOTIDE SEQUENCE [LARGE SCALE GENOMIC DNA]</scope>
    <source>
        <tissue evidence="2">Muscle</tissue>
    </source>
</reference>
<evidence type="ECO:0000259" key="1">
    <source>
        <dbReference type="Pfam" id="PF13358"/>
    </source>
</evidence>